<comment type="caution">
    <text evidence="3">The sequence shown here is derived from an EMBL/GenBank/DDBJ whole genome shotgun (WGS) entry which is preliminary data.</text>
</comment>
<evidence type="ECO:0000313" key="3">
    <source>
        <dbReference type="EMBL" id="KAJ4807134.1"/>
    </source>
</evidence>
<sequence length="373" mass="43889">MLIKYVLMFLPVYFMSFECVPKTIIKQMNILMAKFFWGKMGQGRYMAPVAWKYICRPIEEGGLGVRDLNLFGEALFLKLLWAIISDDKKLWVHICNAKYCPKVGFWNVKLNSPCSRIWRNMVQRKDFFKENVKWSIGDGSRIKAVAQPWFRGWWEQTQITQGSKGKMVADLYDFSMMKWKVDELNQMFNQNQLSEITAIQPQPTRGGAQDRLIWVQSKRGKYSVKEGYKLLRSQANMPPNNEVAVLWQQIQNWKGVVPKVKNFLWRLISGALMLSQNVHRRIHVVSAMCQRCHTENEFETHCFFCHGSRLVWFGSTLGLRTHDLPLNVVTSIDHCTIHMTEEQIKIFSYTLWEIWKARNEAVIQYKRFEPVEI</sequence>
<dbReference type="PANTHER" id="PTHR33116:SF78">
    <property type="entry name" value="OS12G0587133 PROTEIN"/>
    <property type="match status" value="1"/>
</dbReference>
<dbReference type="EMBL" id="JAMFTS010000001">
    <property type="protein sequence ID" value="KAJ4807134.1"/>
    <property type="molecule type" value="Genomic_DNA"/>
</dbReference>
<dbReference type="Pfam" id="PF13966">
    <property type="entry name" value="zf-RVT"/>
    <property type="match status" value="1"/>
</dbReference>
<dbReference type="GO" id="GO:0003964">
    <property type="term" value="F:RNA-directed DNA polymerase activity"/>
    <property type="evidence" value="ECO:0007669"/>
    <property type="project" value="UniProtKB-KW"/>
</dbReference>
<proteinExistence type="predicted"/>
<reference evidence="3" key="1">
    <citation type="submission" date="2022-08" db="EMBL/GenBank/DDBJ databases">
        <authorList>
            <person name="Marques A."/>
        </authorList>
    </citation>
    <scope>NUCLEOTIDE SEQUENCE</scope>
    <source>
        <strain evidence="3">RhyPub2mFocal</strain>
        <tissue evidence="3">Leaves</tissue>
    </source>
</reference>
<dbReference type="PANTHER" id="PTHR33116">
    <property type="entry name" value="REVERSE TRANSCRIPTASE ZINC-BINDING DOMAIN-CONTAINING PROTEIN-RELATED-RELATED"/>
    <property type="match status" value="1"/>
</dbReference>
<dbReference type="AlphaFoldDB" id="A0AAV8GQ62"/>
<protein>
    <submittedName>
        <fullName evidence="3">RNA-directed DNA polymerase (Reverse transcriptase)-related family protein</fullName>
    </submittedName>
</protein>
<name>A0AAV8GQ62_9POAL</name>
<feature type="domain" description="Reverse transcriptase zinc-binding" evidence="2">
    <location>
        <begin position="222"/>
        <end position="312"/>
    </location>
</feature>
<evidence type="ECO:0000313" key="4">
    <source>
        <dbReference type="Proteomes" id="UP001140206"/>
    </source>
</evidence>
<feature type="signal peptide" evidence="1">
    <location>
        <begin position="1"/>
        <end position="16"/>
    </location>
</feature>
<organism evidence="3 4">
    <name type="scientific">Rhynchospora pubera</name>
    <dbReference type="NCBI Taxonomy" id="906938"/>
    <lineage>
        <taxon>Eukaryota</taxon>
        <taxon>Viridiplantae</taxon>
        <taxon>Streptophyta</taxon>
        <taxon>Embryophyta</taxon>
        <taxon>Tracheophyta</taxon>
        <taxon>Spermatophyta</taxon>
        <taxon>Magnoliopsida</taxon>
        <taxon>Liliopsida</taxon>
        <taxon>Poales</taxon>
        <taxon>Cyperaceae</taxon>
        <taxon>Cyperoideae</taxon>
        <taxon>Rhynchosporeae</taxon>
        <taxon>Rhynchospora</taxon>
    </lineage>
</organism>
<feature type="chain" id="PRO_5043899956" evidence="1">
    <location>
        <begin position="17"/>
        <end position="373"/>
    </location>
</feature>
<accession>A0AAV8GQ62</accession>
<keyword evidence="3" id="KW-0695">RNA-directed DNA polymerase</keyword>
<evidence type="ECO:0000256" key="1">
    <source>
        <dbReference type="SAM" id="SignalP"/>
    </source>
</evidence>
<keyword evidence="3" id="KW-0548">Nucleotidyltransferase</keyword>
<dbReference type="InterPro" id="IPR026960">
    <property type="entry name" value="RVT-Znf"/>
</dbReference>
<dbReference type="Proteomes" id="UP001140206">
    <property type="component" value="Chromosome 1"/>
</dbReference>
<keyword evidence="4" id="KW-1185">Reference proteome</keyword>
<gene>
    <name evidence="3" type="ORF">LUZ62_019700</name>
</gene>
<evidence type="ECO:0000259" key="2">
    <source>
        <dbReference type="Pfam" id="PF13966"/>
    </source>
</evidence>
<keyword evidence="3" id="KW-0808">Transferase</keyword>
<keyword evidence="1" id="KW-0732">Signal</keyword>